<proteinExistence type="predicted"/>
<dbReference type="SUPFAM" id="SSF48452">
    <property type="entry name" value="TPR-like"/>
    <property type="match status" value="1"/>
</dbReference>
<protein>
    <submittedName>
        <fullName evidence="2">Tetratricopeptide repeat protein</fullName>
    </submittedName>
</protein>
<organism evidence="2 3">
    <name type="scientific">Candidatus Zymogenus saltonus</name>
    <dbReference type="NCBI Taxonomy" id="2844893"/>
    <lineage>
        <taxon>Bacteria</taxon>
        <taxon>Deltaproteobacteria</taxon>
        <taxon>Candidatus Zymogenia</taxon>
        <taxon>Candidatus Zymogeniales</taxon>
        <taxon>Candidatus Zymogenaceae</taxon>
        <taxon>Candidatus Zymogenus</taxon>
    </lineage>
</organism>
<sequence>MRIKTHKYTYLGKKKSAVIVALIAAVVFFCLPATSSAFQSLEDCLTWGDNLYEAKDYLGAAEYYDRGLKIVTDNHPKEDILIGQIQMRIGQCYLHVSNFNEALIHFSEALKRGKNAKAAEPDKAKIVILMSYNAMLDIYDSIGLEKQMLEVTDEFIIFIKEYQKDPLPEKQISKSDVNNFLAYCYAQKGENLDEALKLIDEALKEKPENYAMMDTKGWILHKMGENKKALKLLKKALEMCEKKGERCTVIERHVKEVEKADSGG</sequence>
<dbReference type="PROSITE" id="PS50005">
    <property type="entry name" value="TPR"/>
    <property type="match status" value="1"/>
</dbReference>
<evidence type="ECO:0000256" key="1">
    <source>
        <dbReference type="PROSITE-ProRule" id="PRU00339"/>
    </source>
</evidence>
<keyword evidence="1" id="KW-0802">TPR repeat</keyword>
<evidence type="ECO:0000313" key="2">
    <source>
        <dbReference type="EMBL" id="MBN1573803.1"/>
    </source>
</evidence>
<comment type="caution">
    <text evidence="2">The sequence shown here is derived from an EMBL/GenBank/DDBJ whole genome shotgun (WGS) entry which is preliminary data.</text>
</comment>
<dbReference type="SMART" id="SM00028">
    <property type="entry name" value="TPR"/>
    <property type="match status" value="4"/>
</dbReference>
<reference evidence="2" key="1">
    <citation type="journal article" date="2021" name="Environ. Microbiol.">
        <title>Genomic characterization of three novel Desulfobacterota classes expand the metabolic and phylogenetic diversity of the phylum.</title>
        <authorList>
            <person name="Murphy C.L."/>
            <person name="Biggerstaff J."/>
            <person name="Eichhorn A."/>
            <person name="Ewing E."/>
            <person name="Shahan R."/>
            <person name="Soriano D."/>
            <person name="Stewart S."/>
            <person name="VanMol K."/>
            <person name="Walker R."/>
            <person name="Walters P."/>
            <person name="Elshahed M.S."/>
            <person name="Youssef N.H."/>
        </authorList>
    </citation>
    <scope>NUCLEOTIDE SEQUENCE</scope>
    <source>
        <strain evidence="2">Zod_Metabat.24</strain>
    </source>
</reference>
<feature type="repeat" description="TPR" evidence="1">
    <location>
        <begin position="83"/>
        <end position="116"/>
    </location>
</feature>
<gene>
    <name evidence="2" type="ORF">JW984_11460</name>
</gene>
<dbReference type="Pfam" id="PF13432">
    <property type="entry name" value="TPR_16"/>
    <property type="match status" value="1"/>
</dbReference>
<dbReference type="Gene3D" id="1.25.40.10">
    <property type="entry name" value="Tetratricopeptide repeat domain"/>
    <property type="match status" value="2"/>
</dbReference>
<accession>A0A9D8KG09</accession>
<name>A0A9D8KG09_9DELT</name>
<dbReference type="EMBL" id="JAFGIX010000055">
    <property type="protein sequence ID" value="MBN1573803.1"/>
    <property type="molecule type" value="Genomic_DNA"/>
</dbReference>
<dbReference type="Proteomes" id="UP000809273">
    <property type="component" value="Unassembled WGS sequence"/>
</dbReference>
<dbReference type="AlphaFoldDB" id="A0A9D8KG09"/>
<evidence type="ECO:0000313" key="3">
    <source>
        <dbReference type="Proteomes" id="UP000809273"/>
    </source>
</evidence>
<dbReference type="InterPro" id="IPR019734">
    <property type="entry name" value="TPR_rpt"/>
</dbReference>
<dbReference type="InterPro" id="IPR011990">
    <property type="entry name" value="TPR-like_helical_dom_sf"/>
</dbReference>
<reference evidence="2" key="2">
    <citation type="submission" date="2021-01" db="EMBL/GenBank/DDBJ databases">
        <authorList>
            <person name="Hahn C.R."/>
            <person name="Youssef N.H."/>
            <person name="Elshahed M."/>
        </authorList>
    </citation>
    <scope>NUCLEOTIDE SEQUENCE</scope>
    <source>
        <strain evidence="2">Zod_Metabat.24</strain>
    </source>
</reference>